<reference evidence="1" key="1">
    <citation type="submission" date="2021-01" db="EMBL/GenBank/DDBJ databases">
        <title>Phytophthora aleatoria, a newly-described species from Pinus radiata is distinct from Phytophthora cactorum isolates based on comparative genomics.</title>
        <authorList>
            <person name="Mcdougal R."/>
            <person name="Panda P."/>
            <person name="Williams N."/>
            <person name="Studholme D.J."/>
        </authorList>
    </citation>
    <scope>NUCLEOTIDE SEQUENCE</scope>
    <source>
        <strain evidence="1">NZFS 3830</strain>
    </source>
</reference>
<name>A0A8T1TZA9_9STRA</name>
<dbReference type="PANTHER" id="PTHR46586:SF3">
    <property type="entry name" value="ANKYRIN REPEAT-CONTAINING PROTEIN"/>
    <property type="match status" value="1"/>
</dbReference>
<accession>A0A8T1TZA9</accession>
<dbReference type="InterPro" id="IPR002110">
    <property type="entry name" value="Ankyrin_rpt"/>
</dbReference>
<evidence type="ECO:0000313" key="1">
    <source>
        <dbReference type="EMBL" id="KAG6949826.1"/>
    </source>
</evidence>
<evidence type="ECO:0008006" key="3">
    <source>
        <dbReference type="Google" id="ProtNLM"/>
    </source>
</evidence>
<comment type="caution">
    <text evidence="1">The sequence shown here is derived from an EMBL/GenBank/DDBJ whole genome shotgun (WGS) entry which is preliminary data.</text>
</comment>
<sequence length="153" mass="17896">MNTAAYLGRLEAVKWLHANRTEGCTSNAMHYSARLGRFEMVKWLYLNRPESHTSEAIVRAIRSGHLRIAYWLARKYPKYSIHCYWFDIADKRLVSSSNSLEVLLFLRAVYPYVVTANFTRLLRSDYSNEKSLMHRAIVSWLDDTFPCAEEVEP</sequence>
<dbReference type="Pfam" id="PF13637">
    <property type="entry name" value="Ank_4"/>
    <property type="match status" value="1"/>
</dbReference>
<dbReference type="PANTHER" id="PTHR46586">
    <property type="entry name" value="ANKYRIN REPEAT-CONTAINING PROTEIN"/>
    <property type="match status" value="1"/>
</dbReference>
<gene>
    <name evidence="1" type="ORF">JG687_00014599</name>
</gene>
<dbReference type="EMBL" id="JAENGZ010001200">
    <property type="protein sequence ID" value="KAG6949826.1"/>
    <property type="molecule type" value="Genomic_DNA"/>
</dbReference>
<dbReference type="OrthoDB" id="10513945at2759"/>
<evidence type="ECO:0000313" key="2">
    <source>
        <dbReference type="Proteomes" id="UP000688947"/>
    </source>
</evidence>
<proteinExistence type="predicted"/>
<dbReference type="Proteomes" id="UP000688947">
    <property type="component" value="Unassembled WGS sequence"/>
</dbReference>
<dbReference type="AlphaFoldDB" id="A0A8T1TZA9"/>
<organism evidence="1 2">
    <name type="scientific">Phytophthora cactorum</name>
    <dbReference type="NCBI Taxonomy" id="29920"/>
    <lineage>
        <taxon>Eukaryota</taxon>
        <taxon>Sar</taxon>
        <taxon>Stramenopiles</taxon>
        <taxon>Oomycota</taxon>
        <taxon>Peronosporomycetes</taxon>
        <taxon>Peronosporales</taxon>
        <taxon>Peronosporaceae</taxon>
        <taxon>Phytophthora</taxon>
    </lineage>
</organism>
<dbReference type="InterPro" id="IPR052050">
    <property type="entry name" value="SecEffector_AnkRepeat"/>
</dbReference>
<protein>
    <recommendedName>
        <fullName evidence="3">Ankyrin repeat-containing domain</fullName>
    </recommendedName>
</protein>